<organism evidence="6 7">
    <name type="scientific">Liquidambar formosana</name>
    <name type="common">Formosan gum</name>
    <dbReference type="NCBI Taxonomy" id="63359"/>
    <lineage>
        <taxon>Eukaryota</taxon>
        <taxon>Viridiplantae</taxon>
        <taxon>Streptophyta</taxon>
        <taxon>Embryophyta</taxon>
        <taxon>Tracheophyta</taxon>
        <taxon>Spermatophyta</taxon>
        <taxon>Magnoliopsida</taxon>
        <taxon>eudicotyledons</taxon>
        <taxon>Gunneridae</taxon>
        <taxon>Pentapetalae</taxon>
        <taxon>Saxifragales</taxon>
        <taxon>Altingiaceae</taxon>
        <taxon>Liquidambar</taxon>
    </lineage>
</organism>
<feature type="region of interest" description="Disordered" evidence="5">
    <location>
        <begin position="488"/>
        <end position="509"/>
    </location>
</feature>
<gene>
    <name evidence="6" type="ORF">L1049_022210</name>
</gene>
<dbReference type="EMBL" id="JBBPBK010000011">
    <property type="protein sequence ID" value="KAK9274953.1"/>
    <property type="molecule type" value="Genomic_DNA"/>
</dbReference>
<dbReference type="AlphaFoldDB" id="A0AAP0RC80"/>
<dbReference type="PANTHER" id="PTHR31250">
    <property type="entry name" value="IQ DOMAIN-CONTAINING PROTEIN IQM3"/>
    <property type="match status" value="1"/>
</dbReference>
<evidence type="ECO:0008006" key="8">
    <source>
        <dbReference type="Google" id="ProtNLM"/>
    </source>
</evidence>
<comment type="subcellular location">
    <subcellularLocation>
        <location evidence="2">Cytoplasm</location>
    </subcellularLocation>
    <subcellularLocation>
        <location evidence="1">Nucleus</location>
    </subcellularLocation>
</comment>
<dbReference type="GO" id="GO:0005737">
    <property type="term" value="C:cytoplasm"/>
    <property type="evidence" value="ECO:0007669"/>
    <property type="project" value="UniProtKB-SubCell"/>
</dbReference>
<evidence type="ECO:0000313" key="7">
    <source>
        <dbReference type="Proteomes" id="UP001415857"/>
    </source>
</evidence>
<evidence type="ECO:0000256" key="2">
    <source>
        <dbReference type="ARBA" id="ARBA00004496"/>
    </source>
</evidence>
<comment type="caution">
    <text evidence="6">The sequence shown here is derived from an EMBL/GenBank/DDBJ whole genome shotgun (WGS) entry which is preliminary data.</text>
</comment>
<evidence type="ECO:0000313" key="6">
    <source>
        <dbReference type="EMBL" id="KAK9274953.1"/>
    </source>
</evidence>
<dbReference type="PANTHER" id="PTHR31250:SF27">
    <property type="entry name" value="IQ DOMAIN-CONTAINING PROTEIN IQM5"/>
    <property type="match status" value="1"/>
</dbReference>
<protein>
    <recommendedName>
        <fullName evidence="8">IQ domain-containing protein IQM1-like</fullName>
    </recommendedName>
</protein>
<proteinExistence type="predicted"/>
<keyword evidence="7" id="KW-1185">Reference proteome</keyword>
<dbReference type="InterPro" id="IPR044159">
    <property type="entry name" value="IQM"/>
</dbReference>
<name>A0AAP0RC80_LIQFO</name>
<sequence length="530" mass="59420">MGLSLSLLQSAWEIVVKHSLISLPHNINFTSKVVEITLRTNSFKITESETITKPVGSSDGTNTDNNSLSFKDYKPENVMLEKTFSFKHLVENKENSGSNPLNGKVNGLIHKPMPAISLPEPAIFFSPRPVSELDAAAVKLQKVYKSYRTRRNLADCAVVVEELWWKALDFAALKRSSVSFFNVEKPETAVSRWARARTRVAKVGKGLSKDEKAQKLALQHWLEAIDPRHRYGHNLHLYYDLWFESESTQPFFYWLDVGDGKEVNLEKCPRTVLQRQCIKYLGPNEREVYEVIVENGKLVYRQSGMLVETVEGSKWIFVLSTTRSLYVGQKKKGVFQHSSFLAGAATTAAGRLVAHEGILEAIWPYSGHYHPTEENFKEFISFLEENHVDLTNVKRCAIDDDCPSFKVTDDKPGQAKPAESKDTGSIDLDGITKETRITTSDANAEAPVFHLAKRLSCKWTNGTGPRIGCVRDYPADLQSRALEQVNLSPRVTPGPFGNYGPIPSPRPSPKVRLSPRLAYMGLPSPRIAVN</sequence>
<dbReference type="GO" id="GO:0005634">
    <property type="term" value="C:nucleus"/>
    <property type="evidence" value="ECO:0007669"/>
    <property type="project" value="UniProtKB-SubCell"/>
</dbReference>
<evidence type="ECO:0000256" key="5">
    <source>
        <dbReference type="SAM" id="MobiDB-lite"/>
    </source>
</evidence>
<evidence type="ECO:0000256" key="3">
    <source>
        <dbReference type="ARBA" id="ARBA00022490"/>
    </source>
</evidence>
<accession>A0AAP0RC80</accession>
<keyword evidence="4" id="KW-0539">Nucleus</keyword>
<reference evidence="6 7" key="1">
    <citation type="journal article" date="2024" name="Plant J.">
        <title>Genome sequences and population genomics reveal climatic adaptation and genomic divergence between two closely related sweetgum species.</title>
        <authorList>
            <person name="Xu W.Q."/>
            <person name="Ren C.Q."/>
            <person name="Zhang X.Y."/>
            <person name="Comes H.P."/>
            <person name="Liu X.H."/>
            <person name="Li Y.G."/>
            <person name="Kettle C.J."/>
            <person name="Jalonen R."/>
            <person name="Gaisberger H."/>
            <person name="Ma Y.Z."/>
            <person name="Qiu Y.X."/>
        </authorList>
    </citation>
    <scope>NUCLEOTIDE SEQUENCE [LARGE SCALE GENOMIC DNA]</scope>
    <source>
        <strain evidence="6">Hangzhou</strain>
    </source>
</reference>
<keyword evidence="3" id="KW-0963">Cytoplasm</keyword>
<dbReference type="Proteomes" id="UP001415857">
    <property type="component" value="Unassembled WGS sequence"/>
</dbReference>
<evidence type="ECO:0000256" key="4">
    <source>
        <dbReference type="ARBA" id="ARBA00023242"/>
    </source>
</evidence>
<evidence type="ECO:0000256" key="1">
    <source>
        <dbReference type="ARBA" id="ARBA00004123"/>
    </source>
</evidence>